<dbReference type="Gene3D" id="3.40.30.10">
    <property type="entry name" value="Glutaredoxin"/>
    <property type="match status" value="1"/>
</dbReference>
<protein>
    <recommendedName>
        <fullName evidence="10">Thioredoxin domain-containing protein</fullName>
    </recommendedName>
</protein>
<feature type="transmembrane region" description="Helical" evidence="5">
    <location>
        <begin position="441"/>
        <end position="463"/>
    </location>
</feature>
<proteinExistence type="predicted"/>
<evidence type="ECO:0000259" key="6">
    <source>
        <dbReference type="Pfam" id="PF00085"/>
    </source>
</evidence>
<dbReference type="InterPro" id="IPR045888">
    <property type="entry name" value="Erv"/>
</dbReference>
<feature type="domain" description="Thioredoxin" evidence="6">
    <location>
        <begin position="146"/>
        <end position="253"/>
    </location>
</feature>
<evidence type="ECO:0000259" key="8">
    <source>
        <dbReference type="Pfam" id="PF13850"/>
    </source>
</evidence>
<dbReference type="CDD" id="cd02961">
    <property type="entry name" value="PDI_a_family"/>
    <property type="match status" value="1"/>
</dbReference>
<feature type="domain" description="Endoplasmic reticulum vesicle transporter N-terminal" evidence="8">
    <location>
        <begin position="5"/>
        <end position="100"/>
    </location>
</feature>
<dbReference type="PANTHER" id="PTHR10984:SF37">
    <property type="entry name" value="PROTEIN DISULFIDE-ISOMERASE 5-3"/>
    <property type="match status" value="1"/>
</dbReference>
<keyword evidence="3 5" id="KW-1133">Transmembrane helix</keyword>
<reference evidence="9" key="1">
    <citation type="submission" date="2021-01" db="EMBL/GenBank/DDBJ databases">
        <authorList>
            <person name="Corre E."/>
            <person name="Pelletier E."/>
            <person name="Niang G."/>
            <person name="Scheremetjew M."/>
            <person name="Finn R."/>
            <person name="Kale V."/>
            <person name="Holt S."/>
            <person name="Cochrane G."/>
            <person name="Meng A."/>
            <person name="Brown T."/>
            <person name="Cohen L."/>
        </authorList>
    </citation>
    <scope>NUCLEOTIDE SEQUENCE</scope>
    <source>
        <strain evidence="9">CCMP443</strain>
    </source>
</reference>
<evidence type="ECO:0000256" key="3">
    <source>
        <dbReference type="ARBA" id="ARBA00022989"/>
    </source>
</evidence>
<evidence type="ECO:0000256" key="1">
    <source>
        <dbReference type="ARBA" id="ARBA00004370"/>
    </source>
</evidence>
<dbReference type="Pfam" id="PF00085">
    <property type="entry name" value="Thioredoxin"/>
    <property type="match status" value="1"/>
</dbReference>
<dbReference type="AlphaFoldDB" id="A0A7S0YH40"/>
<dbReference type="Pfam" id="PF13850">
    <property type="entry name" value="ERGIC_N"/>
    <property type="match status" value="1"/>
</dbReference>
<dbReference type="InterPro" id="IPR013766">
    <property type="entry name" value="Thioredoxin_domain"/>
</dbReference>
<dbReference type="InterPro" id="IPR012936">
    <property type="entry name" value="Erv_C"/>
</dbReference>
<keyword evidence="2 5" id="KW-0812">Transmembrane</keyword>
<accession>A0A7S0YH40</accession>
<gene>
    <name evidence="9" type="ORF">HTEP1355_LOCUS205</name>
</gene>
<evidence type="ECO:0008006" key="10">
    <source>
        <dbReference type="Google" id="ProtNLM"/>
    </source>
</evidence>
<keyword evidence="4 5" id="KW-0472">Membrane</keyword>
<organism evidence="9">
    <name type="scientific">Hemiselmis tepida</name>
    <dbReference type="NCBI Taxonomy" id="464990"/>
    <lineage>
        <taxon>Eukaryota</taxon>
        <taxon>Cryptophyceae</taxon>
        <taxon>Cryptomonadales</taxon>
        <taxon>Hemiselmidaceae</taxon>
        <taxon>Hemiselmis</taxon>
    </lineage>
</organism>
<comment type="subcellular location">
    <subcellularLocation>
        <location evidence="1">Membrane</location>
    </subcellularLocation>
</comment>
<dbReference type="GO" id="GO:0016020">
    <property type="term" value="C:membrane"/>
    <property type="evidence" value="ECO:0007669"/>
    <property type="project" value="UniProtKB-SubCell"/>
</dbReference>
<evidence type="ECO:0000313" key="9">
    <source>
        <dbReference type="EMBL" id="CAD8775825.1"/>
    </source>
</evidence>
<dbReference type="InterPro" id="IPR039542">
    <property type="entry name" value="Erv_N"/>
</dbReference>
<dbReference type="SUPFAM" id="SSF52833">
    <property type="entry name" value="Thioredoxin-like"/>
    <property type="match status" value="1"/>
</dbReference>
<evidence type="ECO:0000259" key="7">
    <source>
        <dbReference type="Pfam" id="PF07970"/>
    </source>
</evidence>
<dbReference type="EMBL" id="HBFN01000324">
    <property type="protein sequence ID" value="CAD8775825.1"/>
    <property type="molecule type" value="Transcribed_RNA"/>
</dbReference>
<feature type="domain" description="Endoplasmic reticulum vesicle transporter C-terminal" evidence="7">
    <location>
        <begin position="278"/>
        <end position="459"/>
    </location>
</feature>
<evidence type="ECO:0000256" key="4">
    <source>
        <dbReference type="ARBA" id="ARBA00023136"/>
    </source>
</evidence>
<evidence type="ECO:0000256" key="2">
    <source>
        <dbReference type="ARBA" id="ARBA00022692"/>
    </source>
</evidence>
<dbReference type="GO" id="GO:0030134">
    <property type="term" value="C:COPII-coated ER to Golgi transport vesicle"/>
    <property type="evidence" value="ECO:0007669"/>
    <property type="project" value="TreeGrafter"/>
</dbReference>
<sequence>MTFSFKSLDFFRRVKRELVPEITEVSWSGSVLSVLAAIGMLFLFYTEFVNFTTIETESRLLLDKYKDPKDDTLQLNFNMDFPHLKCDFAKISATNFMGTHMAGMALRINKVHLDMAGKAIARHEERKKPLQHSQNEVHEGPVATKGLTEEKFHSTLQDHSVTLVSFCVSNYIWCDMLDPVWEKSAVQLSDEKALGSDYLMAKVNCSDPSAAPLCREEGVDTYPSIRVYRKGAQGKEHEAYHGERSVAAITAWASHIIQQGHDVPAASKVVDADADGSVDSHNGVGCRMSGTLKVQKAPGMIRIKADSDGHAFDWTTMDVSHTVTHMSFGPPPPGHQDQVTPPHIKDAVGAMNGKQFSSAKDVPTTHEHMLKVVPHRIVLPHARWSTQSQEQSVLPPMEGFSYVFHSNNLQKVGEVPEVRLNYDILPYTMQFWYKQDTLYDFLTQICAIVGGVFVVSGIVWRILDKVARFVAGGPEPGKMPY</sequence>
<dbReference type="InterPro" id="IPR036249">
    <property type="entry name" value="Thioredoxin-like_sf"/>
</dbReference>
<dbReference type="Pfam" id="PF07970">
    <property type="entry name" value="COPIIcoated_ERV"/>
    <property type="match status" value="1"/>
</dbReference>
<dbReference type="PANTHER" id="PTHR10984">
    <property type="entry name" value="ENDOPLASMIC RETICULUM-GOLGI INTERMEDIATE COMPARTMENT PROTEIN"/>
    <property type="match status" value="1"/>
</dbReference>
<evidence type="ECO:0000256" key="5">
    <source>
        <dbReference type="SAM" id="Phobius"/>
    </source>
</evidence>
<name>A0A7S0YH40_9CRYP</name>
<dbReference type="GO" id="GO:0005783">
    <property type="term" value="C:endoplasmic reticulum"/>
    <property type="evidence" value="ECO:0007669"/>
    <property type="project" value="TreeGrafter"/>
</dbReference>